<dbReference type="EMBL" id="MU032354">
    <property type="protein sequence ID" value="KAF3760072.1"/>
    <property type="molecule type" value="Genomic_DNA"/>
</dbReference>
<gene>
    <name evidence="1" type="ORF">M406DRAFT_324900</name>
</gene>
<sequence>TLLLMSITLLKISCRTWPPRSRGSDLAPDERETWWRQQQCINNFLRCPARDLFVSLEI</sequence>
<keyword evidence="2" id="KW-1185">Reference proteome</keyword>
<reference evidence="1" key="1">
    <citation type="journal article" date="2020" name="Phytopathology">
        <title>Genome sequence of the chestnut blight fungus Cryphonectria parasitica EP155: A fundamental resource for an archetypical invasive plant pathogen.</title>
        <authorList>
            <person name="Crouch J.A."/>
            <person name="Dawe A."/>
            <person name="Aerts A."/>
            <person name="Barry K."/>
            <person name="Churchill A.C.L."/>
            <person name="Grimwood J."/>
            <person name="Hillman B."/>
            <person name="Milgroom M.G."/>
            <person name="Pangilinan J."/>
            <person name="Smith M."/>
            <person name="Salamov A."/>
            <person name="Schmutz J."/>
            <person name="Yadav J."/>
            <person name="Grigoriev I.V."/>
            <person name="Nuss D."/>
        </authorList>
    </citation>
    <scope>NUCLEOTIDE SEQUENCE</scope>
    <source>
        <strain evidence="1">EP155</strain>
    </source>
</reference>
<feature type="non-terminal residue" evidence="1">
    <location>
        <position position="1"/>
    </location>
</feature>
<evidence type="ECO:0000313" key="2">
    <source>
        <dbReference type="Proteomes" id="UP000803844"/>
    </source>
</evidence>
<dbReference type="Proteomes" id="UP000803844">
    <property type="component" value="Unassembled WGS sequence"/>
</dbReference>
<organism evidence="1 2">
    <name type="scientific">Cryphonectria parasitica (strain ATCC 38755 / EP155)</name>
    <dbReference type="NCBI Taxonomy" id="660469"/>
    <lineage>
        <taxon>Eukaryota</taxon>
        <taxon>Fungi</taxon>
        <taxon>Dikarya</taxon>
        <taxon>Ascomycota</taxon>
        <taxon>Pezizomycotina</taxon>
        <taxon>Sordariomycetes</taxon>
        <taxon>Sordariomycetidae</taxon>
        <taxon>Diaporthales</taxon>
        <taxon>Cryphonectriaceae</taxon>
        <taxon>Cryphonectria-Endothia species complex</taxon>
        <taxon>Cryphonectria</taxon>
    </lineage>
</organism>
<dbReference type="GeneID" id="63837052"/>
<proteinExistence type="predicted"/>
<comment type="caution">
    <text evidence="1">The sequence shown here is derived from an EMBL/GenBank/DDBJ whole genome shotgun (WGS) entry which is preliminary data.</text>
</comment>
<name>A0A9P4XR37_CRYP1</name>
<dbReference type="RefSeq" id="XP_040771051.1">
    <property type="nucleotide sequence ID" value="XM_040919923.1"/>
</dbReference>
<protein>
    <submittedName>
        <fullName evidence="1">Uncharacterized protein</fullName>
    </submittedName>
</protein>
<accession>A0A9P4XR37</accession>
<evidence type="ECO:0000313" key="1">
    <source>
        <dbReference type="EMBL" id="KAF3760072.1"/>
    </source>
</evidence>
<dbReference type="AlphaFoldDB" id="A0A9P4XR37"/>